<reference evidence="1" key="1">
    <citation type="submission" date="2018-06" db="EMBL/GenBank/DDBJ databases">
        <authorList>
            <person name="Zhirakovskaya E."/>
        </authorList>
    </citation>
    <scope>NUCLEOTIDE SEQUENCE</scope>
</reference>
<feature type="non-terminal residue" evidence="1">
    <location>
        <position position="31"/>
    </location>
</feature>
<dbReference type="EMBL" id="UOGK01000661">
    <property type="protein sequence ID" value="VAX42219.1"/>
    <property type="molecule type" value="Genomic_DNA"/>
</dbReference>
<dbReference type="AlphaFoldDB" id="A0A3B1DIH0"/>
<evidence type="ECO:0000313" key="1">
    <source>
        <dbReference type="EMBL" id="VAX42219.1"/>
    </source>
</evidence>
<name>A0A3B1DIH0_9ZZZZ</name>
<proteinExistence type="predicted"/>
<accession>A0A3B1DIH0</accession>
<protein>
    <submittedName>
        <fullName evidence="1">Uncharacterized protein</fullName>
    </submittedName>
</protein>
<gene>
    <name evidence="1" type="ORF">MNBD_PLANCTO03-2183</name>
</gene>
<sequence>MTEQRVADPLAQAAVAEIESGMLVGLGTGRT</sequence>
<organism evidence="1">
    <name type="scientific">hydrothermal vent metagenome</name>
    <dbReference type="NCBI Taxonomy" id="652676"/>
    <lineage>
        <taxon>unclassified sequences</taxon>
        <taxon>metagenomes</taxon>
        <taxon>ecological metagenomes</taxon>
    </lineage>
</organism>